<proteinExistence type="inferred from homology"/>
<evidence type="ECO:0000259" key="5">
    <source>
        <dbReference type="SMART" id="SM00507"/>
    </source>
</evidence>
<dbReference type="InterPro" id="IPR003615">
    <property type="entry name" value="HNH_nuc"/>
</dbReference>
<feature type="domain" description="HNH nuclease" evidence="5">
    <location>
        <begin position="53"/>
        <end position="106"/>
    </location>
</feature>
<keyword evidence="2" id="KW-0378">Hydrolase</keyword>
<dbReference type="AlphaFoldDB" id="A0A6N7WA69"/>
<sequence>MPRYPKRGCQTSGCPKLTNGTYCEAHQRAADERYRKFERDPQINKRYGYAWRKIRAAYVAEHPLCEDCEADGRLTPVQEVHHILPLSRGGIPDPENLRSLCKPCHSRQSAKDGDRWDTRGKVYSY</sequence>
<evidence type="ECO:0000256" key="3">
    <source>
        <dbReference type="ARBA" id="ARBA00038412"/>
    </source>
</evidence>
<comment type="similarity">
    <text evidence="3">Belongs to the HNH nuclease family.</text>
</comment>
<protein>
    <recommendedName>
        <fullName evidence="4">Putative HNH nuclease YajD</fullName>
    </recommendedName>
</protein>
<dbReference type="CDD" id="cd00085">
    <property type="entry name" value="HNHc"/>
    <property type="match status" value="1"/>
</dbReference>
<dbReference type="PANTHER" id="PTHR41286:SF1">
    <property type="entry name" value="HNH NUCLEASE YAJD-RELATED"/>
    <property type="match status" value="1"/>
</dbReference>
<dbReference type="SMART" id="SM00507">
    <property type="entry name" value="HNHc"/>
    <property type="match status" value="1"/>
</dbReference>
<dbReference type="Pfam" id="PF01844">
    <property type="entry name" value="HNH"/>
    <property type="match status" value="1"/>
</dbReference>
<keyword evidence="6" id="KW-0255">Endonuclease</keyword>
<comment type="caution">
    <text evidence="6">The sequence shown here is derived from an EMBL/GenBank/DDBJ whole genome shotgun (WGS) entry which is preliminary data.</text>
</comment>
<dbReference type="GO" id="GO:0016787">
    <property type="term" value="F:hydrolase activity"/>
    <property type="evidence" value="ECO:0007669"/>
    <property type="project" value="UniProtKB-KW"/>
</dbReference>
<dbReference type="Proteomes" id="UP000470875">
    <property type="component" value="Unassembled WGS sequence"/>
</dbReference>
<dbReference type="PANTHER" id="PTHR41286">
    <property type="entry name" value="HNH NUCLEASE YAJD-RELATED"/>
    <property type="match status" value="1"/>
</dbReference>
<evidence type="ECO:0000313" key="7">
    <source>
        <dbReference type="Proteomes" id="UP000470875"/>
    </source>
</evidence>
<dbReference type="GO" id="GO:0003676">
    <property type="term" value="F:nucleic acid binding"/>
    <property type="evidence" value="ECO:0007669"/>
    <property type="project" value="InterPro"/>
</dbReference>
<gene>
    <name evidence="6" type="ORF">FYJ24_11335</name>
</gene>
<accession>A0A6N7WA69</accession>
<organism evidence="6 7">
    <name type="scientific">Scrofimicrobium canadense</name>
    <dbReference type="NCBI Taxonomy" id="2652290"/>
    <lineage>
        <taxon>Bacteria</taxon>
        <taxon>Bacillati</taxon>
        <taxon>Actinomycetota</taxon>
        <taxon>Actinomycetes</taxon>
        <taxon>Actinomycetales</taxon>
        <taxon>Actinomycetaceae</taxon>
        <taxon>Scrofimicrobium</taxon>
    </lineage>
</organism>
<evidence type="ECO:0000256" key="4">
    <source>
        <dbReference type="ARBA" id="ARBA00040194"/>
    </source>
</evidence>
<evidence type="ECO:0000256" key="1">
    <source>
        <dbReference type="ARBA" id="ARBA00022722"/>
    </source>
</evidence>
<keyword evidence="1" id="KW-0540">Nuclease</keyword>
<dbReference type="GO" id="GO:0008270">
    <property type="term" value="F:zinc ion binding"/>
    <property type="evidence" value="ECO:0007669"/>
    <property type="project" value="InterPro"/>
</dbReference>
<evidence type="ECO:0000256" key="2">
    <source>
        <dbReference type="ARBA" id="ARBA00022801"/>
    </source>
</evidence>
<evidence type="ECO:0000313" key="6">
    <source>
        <dbReference type="EMBL" id="MSS85332.1"/>
    </source>
</evidence>
<dbReference type="EMBL" id="VULO01000015">
    <property type="protein sequence ID" value="MSS85332.1"/>
    <property type="molecule type" value="Genomic_DNA"/>
</dbReference>
<dbReference type="GO" id="GO:0005829">
    <property type="term" value="C:cytosol"/>
    <property type="evidence" value="ECO:0007669"/>
    <property type="project" value="TreeGrafter"/>
</dbReference>
<dbReference type="Gene3D" id="1.10.30.50">
    <property type="match status" value="1"/>
</dbReference>
<dbReference type="GO" id="GO:0004519">
    <property type="term" value="F:endonuclease activity"/>
    <property type="evidence" value="ECO:0007669"/>
    <property type="project" value="UniProtKB-KW"/>
</dbReference>
<dbReference type="RefSeq" id="WP_154546490.1">
    <property type="nucleotide sequence ID" value="NZ_VULO01000015.1"/>
</dbReference>
<keyword evidence="7" id="KW-1185">Reference proteome</keyword>
<dbReference type="InterPro" id="IPR002711">
    <property type="entry name" value="HNH"/>
</dbReference>
<reference evidence="6 7" key="1">
    <citation type="submission" date="2019-08" db="EMBL/GenBank/DDBJ databases">
        <title>In-depth cultivation of the pig gut microbiome towards novel bacterial diversity and tailored functional studies.</title>
        <authorList>
            <person name="Wylensek D."/>
            <person name="Hitch T.C.A."/>
            <person name="Clavel T."/>
        </authorList>
    </citation>
    <scope>NUCLEOTIDE SEQUENCE [LARGE SCALE GENOMIC DNA]</scope>
    <source>
        <strain evidence="6 7">WB03_NA08</strain>
    </source>
</reference>
<name>A0A6N7WA69_9ACTO</name>